<protein>
    <submittedName>
        <fullName evidence="3">TrbC/VirB2 family protein</fullName>
    </submittedName>
</protein>
<dbReference type="InterPro" id="IPR007039">
    <property type="entry name" value="TrbC/VirB2"/>
</dbReference>
<feature type="transmembrane region" description="Helical" evidence="1">
    <location>
        <begin position="61"/>
        <end position="78"/>
    </location>
</feature>
<feature type="transmembrane region" description="Helical" evidence="1">
    <location>
        <begin position="85"/>
        <end position="107"/>
    </location>
</feature>
<dbReference type="KEGG" id="tgi:RBB81_20720"/>
<name>A0AAU7YZD2_9BACT</name>
<keyword evidence="1" id="KW-0472">Membrane</keyword>
<reference evidence="3" key="2">
    <citation type="journal article" date="2024" name="Environ. Microbiol.">
        <title>Genome analysis and description of Tunturibacter gen. nov. expands the diversity of Terriglobia in tundra soils.</title>
        <authorList>
            <person name="Messyasz A."/>
            <person name="Mannisto M.K."/>
            <person name="Kerkhof L.J."/>
            <person name="Haggblom M.M."/>
        </authorList>
    </citation>
    <scope>NUCLEOTIDE SEQUENCE</scope>
    <source>
        <strain evidence="3">M8UP39</strain>
    </source>
</reference>
<keyword evidence="1" id="KW-1133">Transmembrane helix</keyword>
<dbReference type="RefSeq" id="WP_353071971.1">
    <property type="nucleotide sequence ID" value="NZ_CP132938.1"/>
</dbReference>
<gene>
    <name evidence="3" type="ORF">RBB81_20720</name>
</gene>
<evidence type="ECO:0000256" key="1">
    <source>
        <dbReference type="SAM" id="Phobius"/>
    </source>
</evidence>
<keyword evidence="2" id="KW-0732">Signal</keyword>
<evidence type="ECO:0000313" key="3">
    <source>
        <dbReference type="EMBL" id="XCB21978.1"/>
    </source>
</evidence>
<accession>A0AAU7YZD2</accession>
<dbReference type="EMBL" id="CP132938">
    <property type="protein sequence ID" value="XCB21978.1"/>
    <property type="molecule type" value="Genomic_DNA"/>
</dbReference>
<dbReference type="AlphaFoldDB" id="A0AAU7YZD2"/>
<reference evidence="3" key="1">
    <citation type="submission" date="2023-08" db="EMBL/GenBank/DDBJ databases">
        <authorList>
            <person name="Messyasz A."/>
            <person name="Mannisto M.K."/>
            <person name="Kerkhof L.J."/>
            <person name="Haggblom M."/>
        </authorList>
    </citation>
    <scope>NUCLEOTIDE SEQUENCE</scope>
    <source>
        <strain evidence="3">M8UP39</strain>
    </source>
</reference>
<organism evidence="3">
    <name type="scientific">Tunturiibacter gelidiferens</name>
    <dbReference type="NCBI Taxonomy" id="3069689"/>
    <lineage>
        <taxon>Bacteria</taxon>
        <taxon>Pseudomonadati</taxon>
        <taxon>Acidobacteriota</taxon>
        <taxon>Terriglobia</taxon>
        <taxon>Terriglobales</taxon>
        <taxon>Acidobacteriaceae</taxon>
        <taxon>Tunturiibacter</taxon>
    </lineage>
</organism>
<feature type="signal peptide" evidence="2">
    <location>
        <begin position="1"/>
        <end position="37"/>
    </location>
</feature>
<sequence>MQITLPIKRPHFRRLRAQCRRWAIPSLVSLAALPVYAQTGASPWENAVNALKTSFTGPIAQGLSLVAIVVGGLMFAYGEGQSKKMLAGIVFGIGMAIGAVNFMAWLFP</sequence>
<feature type="chain" id="PRO_5043560356" evidence="2">
    <location>
        <begin position="38"/>
        <end position="108"/>
    </location>
</feature>
<proteinExistence type="predicted"/>
<dbReference type="Pfam" id="PF04956">
    <property type="entry name" value="TrbC"/>
    <property type="match status" value="1"/>
</dbReference>
<evidence type="ECO:0000256" key="2">
    <source>
        <dbReference type="SAM" id="SignalP"/>
    </source>
</evidence>
<keyword evidence="1" id="KW-0812">Transmembrane</keyword>